<evidence type="ECO:0000256" key="5">
    <source>
        <dbReference type="ARBA" id="ARBA00022679"/>
    </source>
</evidence>
<comment type="subunit">
    <text evidence="13">Monomer.</text>
</comment>
<dbReference type="SUPFAM" id="SSF55205">
    <property type="entry name" value="EPT/RTPC-like"/>
    <property type="match status" value="1"/>
</dbReference>
<dbReference type="PROSITE" id="PS00104">
    <property type="entry name" value="EPSP_SYNTHASE_1"/>
    <property type="match status" value="1"/>
</dbReference>
<feature type="binding site" evidence="13">
    <location>
        <position position="165"/>
    </location>
    <ligand>
        <name>3-phosphoshikimate</name>
        <dbReference type="ChEBI" id="CHEBI:145989"/>
    </ligand>
</feature>
<comment type="similarity">
    <text evidence="2 14">Belongs to the cytidylate kinase family. Type 1 subfamily.</text>
</comment>
<dbReference type="NCBIfam" id="TIGR00017">
    <property type="entry name" value="cmk"/>
    <property type="match status" value="1"/>
</dbReference>
<feature type="binding site" evidence="13">
    <location>
        <position position="310"/>
    </location>
    <ligand>
        <name>3-phosphoshikimate</name>
        <dbReference type="ChEBI" id="CHEBI:145989"/>
    </ligand>
</feature>
<dbReference type="HAMAP" id="MF_00238">
    <property type="entry name" value="Cytidyl_kinase_type1"/>
    <property type="match status" value="1"/>
</dbReference>
<evidence type="ECO:0000256" key="4">
    <source>
        <dbReference type="ARBA" id="ARBA00022605"/>
    </source>
</evidence>
<feature type="binding site" evidence="13">
    <location>
        <position position="27"/>
    </location>
    <ligand>
        <name>3-phosphoshikimate</name>
        <dbReference type="ChEBI" id="CHEBI:145989"/>
    </ligand>
</feature>
<evidence type="ECO:0000259" key="16">
    <source>
        <dbReference type="Pfam" id="PF02224"/>
    </source>
</evidence>
<dbReference type="Pfam" id="PF02224">
    <property type="entry name" value="Cytidylate_kin"/>
    <property type="match status" value="1"/>
</dbReference>
<feature type="active site" description="Proton acceptor" evidence="13">
    <location>
        <position position="310"/>
    </location>
</feature>
<dbReference type="HAMAP" id="MF_00210">
    <property type="entry name" value="EPSP_synth"/>
    <property type="match status" value="1"/>
</dbReference>
<evidence type="ECO:0000256" key="3">
    <source>
        <dbReference type="ARBA" id="ARBA00009948"/>
    </source>
</evidence>
<dbReference type="EC" id="2.7.4.25" evidence="14"/>
<dbReference type="InterPro" id="IPR011994">
    <property type="entry name" value="Cytidylate_kinase_dom"/>
</dbReference>
<dbReference type="Gene3D" id="3.40.50.300">
    <property type="entry name" value="P-loop containing nucleotide triphosphate hydrolases"/>
    <property type="match status" value="1"/>
</dbReference>
<dbReference type="NCBIfam" id="TIGR01356">
    <property type="entry name" value="aroA"/>
    <property type="match status" value="1"/>
</dbReference>
<feature type="binding site" evidence="13">
    <location>
        <position position="118"/>
    </location>
    <ligand>
        <name>phosphoenolpyruvate</name>
        <dbReference type="ChEBI" id="CHEBI:58702"/>
    </ligand>
</feature>
<organism evidence="17 18">
    <name type="scientific">Intestinicryptomonas porci</name>
    <dbReference type="NCBI Taxonomy" id="2926320"/>
    <lineage>
        <taxon>Bacteria</taxon>
        <taxon>Pseudomonadati</taxon>
        <taxon>Verrucomicrobiota</taxon>
        <taxon>Opitutia</taxon>
        <taxon>Opitutales</taxon>
        <taxon>Intestinicryptomonaceae</taxon>
        <taxon>Intestinicryptomonas</taxon>
    </lineage>
</organism>
<dbReference type="CDD" id="cd01556">
    <property type="entry name" value="EPSP_synthase"/>
    <property type="match status" value="1"/>
</dbReference>
<evidence type="ECO:0000256" key="8">
    <source>
        <dbReference type="ARBA" id="ARBA00022840"/>
    </source>
</evidence>
<dbReference type="CDD" id="cd02020">
    <property type="entry name" value="CMPK"/>
    <property type="match status" value="1"/>
</dbReference>
<gene>
    <name evidence="13 17" type="primary">aroA</name>
    <name evidence="14" type="synonym">cmk</name>
    <name evidence="17" type="ORF">MOX91_06545</name>
</gene>
<feature type="binding site" evidence="13">
    <location>
        <position position="166"/>
    </location>
    <ligand>
        <name>3-phosphoshikimate</name>
        <dbReference type="ChEBI" id="CHEBI:145989"/>
    </ligand>
</feature>
<dbReference type="InterPro" id="IPR013792">
    <property type="entry name" value="RNA3'P_cycl/enolpyr_Trfase_a/b"/>
</dbReference>
<dbReference type="SUPFAM" id="SSF52540">
    <property type="entry name" value="P-loop containing nucleoside triphosphate hydrolases"/>
    <property type="match status" value="1"/>
</dbReference>
<dbReference type="InterPro" id="IPR001986">
    <property type="entry name" value="Enolpyruvate_Tfrase_dom"/>
</dbReference>
<evidence type="ECO:0000256" key="13">
    <source>
        <dbReference type="HAMAP-Rule" id="MF_00210"/>
    </source>
</evidence>
<comment type="subcellular location">
    <subcellularLocation>
        <location evidence="13">Cytoplasm</location>
    </subcellularLocation>
</comment>
<dbReference type="InterPro" id="IPR027417">
    <property type="entry name" value="P-loop_NTPase"/>
</dbReference>
<dbReference type="InterPro" id="IPR023193">
    <property type="entry name" value="EPSP_synthase_CS"/>
</dbReference>
<feature type="binding site" evidence="13">
    <location>
        <position position="23"/>
    </location>
    <ligand>
        <name>3-phosphoshikimate</name>
        <dbReference type="ChEBI" id="CHEBI:145989"/>
    </ligand>
</feature>
<protein>
    <recommendedName>
        <fullName evidence="13 14">Multifunctional fusion protein</fullName>
    </recommendedName>
    <domain>
        <recommendedName>
            <fullName evidence="13">3-phosphoshikimate 1-carboxyvinyltransferase</fullName>
            <ecNumber evidence="13">2.5.1.19</ecNumber>
        </recommendedName>
        <alternativeName>
            <fullName evidence="13">5-enolpyruvylshikimate-3-phosphate synthase</fullName>
            <shortName evidence="13">EPSP synthase</shortName>
            <shortName evidence="13">EPSPS</shortName>
        </alternativeName>
    </domain>
    <domain>
        <recommendedName>
            <fullName evidence="14">Cytidylate kinase</fullName>
            <shortName evidence="14">CK</shortName>
            <ecNumber evidence="14">2.7.4.25</ecNumber>
        </recommendedName>
        <alternativeName>
            <fullName evidence="14">Cytidine monophosphate kinase</fullName>
            <shortName evidence="14">CMP kinase</shortName>
        </alternativeName>
    </domain>
</protein>
<feature type="binding site" evidence="13">
    <location>
        <position position="390"/>
    </location>
    <ligand>
        <name>phosphoenolpyruvate</name>
        <dbReference type="ChEBI" id="CHEBI:58702"/>
    </ligand>
</feature>
<proteinExistence type="inferred from homology"/>
<keyword evidence="7 14" id="KW-0418">Kinase</keyword>
<feature type="domain" description="Cytidylate kinase" evidence="16">
    <location>
        <begin position="443"/>
        <end position="652"/>
    </location>
</feature>
<feature type="binding site" evidence="13">
    <location>
        <position position="22"/>
    </location>
    <ligand>
        <name>phosphoenolpyruvate</name>
        <dbReference type="ChEBI" id="CHEBI:58702"/>
    </ligand>
</feature>
<evidence type="ECO:0000259" key="15">
    <source>
        <dbReference type="Pfam" id="PF00275"/>
    </source>
</evidence>
<keyword evidence="4 13" id="KW-0028">Amino-acid biosynthesis</keyword>
<dbReference type="EC" id="2.5.1.19" evidence="13"/>
<comment type="caution">
    <text evidence="13">Lacks conserved residue(s) required for the propagation of feature annotation.</text>
</comment>
<keyword evidence="8 14" id="KW-0067">ATP-binding</keyword>
<keyword evidence="5 13" id="KW-0808">Transferase</keyword>
<dbReference type="GO" id="GO:0003866">
    <property type="term" value="F:3-phosphoshikimate 1-carboxyvinyltransferase activity"/>
    <property type="evidence" value="ECO:0007669"/>
    <property type="project" value="UniProtKB-EC"/>
</dbReference>
<name>A0ABU4WGZ5_9BACT</name>
<feature type="binding site" evidence="13">
    <location>
        <position position="421"/>
    </location>
    <ligand>
        <name>phosphoenolpyruvate</name>
        <dbReference type="ChEBI" id="CHEBI:58702"/>
    </ligand>
</feature>
<accession>A0ABU4WGZ5</accession>
<feature type="binding site" evidence="13">
    <location>
        <position position="341"/>
    </location>
    <ligand>
        <name>phosphoenolpyruvate</name>
        <dbReference type="ChEBI" id="CHEBI:58702"/>
    </ligand>
</feature>
<keyword evidence="18" id="KW-1185">Reference proteome</keyword>
<feature type="binding site" evidence="13">
    <location>
        <position position="22"/>
    </location>
    <ligand>
        <name>3-phosphoshikimate</name>
        <dbReference type="ChEBI" id="CHEBI:145989"/>
    </ligand>
</feature>
<feature type="binding site" evidence="13">
    <location>
        <position position="192"/>
    </location>
    <ligand>
        <name>3-phosphoshikimate</name>
        <dbReference type="ChEBI" id="CHEBI:145989"/>
    </ligand>
</feature>
<evidence type="ECO:0000256" key="14">
    <source>
        <dbReference type="HAMAP-Rule" id="MF_00238"/>
    </source>
</evidence>
<keyword evidence="13" id="KW-0963">Cytoplasm</keyword>
<evidence type="ECO:0000256" key="2">
    <source>
        <dbReference type="ARBA" id="ARBA00009427"/>
    </source>
</evidence>
<evidence type="ECO:0000256" key="7">
    <source>
        <dbReference type="ARBA" id="ARBA00022777"/>
    </source>
</evidence>
<comment type="similarity">
    <text evidence="3 13">Belongs to the EPSP synthase family.</text>
</comment>
<dbReference type="PANTHER" id="PTHR21090">
    <property type="entry name" value="AROM/DEHYDROQUINATE SYNTHASE"/>
    <property type="match status" value="1"/>
</dbReference>
<evidence type="ECO:0000256" key="1">
    <source>
        <dbReference type="ARBA" id="ARBA00004811"/>
    </source>
</evidence>
<feature type="binding site" evidence="14">
    <location>
        <begin position="447"/>
        <end position="455"/>
    </location>
    <ligand>
        <name>ATP</name>
        <dbReference type="ChEBI" id="CHEBI:30616"/>
    </ligand>
</feature>
<dbReference type="RefSeq" id="WP_370397284.1">
    <property type="nucleotide sequence ID" value="NZ_JALBUT010000007.1"/>
</dbReference>
<feature type="binding site" evidence="13">
    <location>
        <position position="164"/>
    </location>
    <ligand>
        <name>3-phosphoshikimate</name>
        <dbReference type="ChEBI" id="CHEBI:145989"/>
    </ligand>
</feature>
<reference evidence="17 18" key="1">
    <citation type="submission" date="2022-03" db="EMBL/GenBank/DDBJ databases">
        <title>Novel taxa within the pig intestine.</title>
        <authorList>
            <person name="Wylensek D."/>
            <person name="Bishof K."/>
            <person name="Afrizal A."/>
            <person name="Clavel T."/>
        </authorList>
    </citation>
    <scope>NUCLEOTIDE SEQUENCE [LARGE SCALE GENOMIC DNA]</scope>
    <source>
        <strain evidence="17 18">CLA-KB-P66</strain>
    </source>
</reference>
<dbReference type="Pfam" id="PF00275">
    <property type="entry name" value="EPSP_synthase"/>
    <property type="match status" value="1"/>
</dbReference>
<sequence>MDYKIEPFTKPACAAIQAPGSKSITNRALLLAAMAGQKIKIFNPLVSRDSQIMAQCLKNLGFEIEEGENFISVSGSPKKSAKLFVGNAGTAARFLTAFVCAIKDGEFEFDSDEEMYKRPMRGLIEALEHLGAEFTFKKESFSFPFSVKTKGFSGGEISLDATQSSQILSAILMSQTLASSETSITLKGGTVSKPFVEMTVKMMRQFGFEVECPSNGKYIVKNSKTCKISSYTVETDATAASYPIALAAATSGAVLVKNFPREGLQGDVGFAQVMQKAGLVKCRRVGNDLLALKSEPSAEACEFDFNDISDTFLTFAAIAPLFGRTTKITGIAHTRKQESDRVEAMAREISKFAKKVEFDEDSITIFPYEKSELAQKISSPVKIETYKDHRIAMSHGVAGCADIFGGGKAWIEIRDPQCSSKTWPDFFKILEQSRKDSMKFKTVAIDGGAAVGKSSVSKECAKTLNYMHVDTGSHYRTIAYILLDKGIAPSLGEDAVSQALKGVEISTLIFGNSARMSVGGKEIEDSLIRTDKVNQNVSLFAAMPQVREFLKGYQRSMEGVAKEKNFAGLVMEGRDIGSVIFPNAEIKIFLDADEETRRKRRANEGISDSISKRDALDKNRKTAPLVRPEGSVLIDTSNMSKEEVIAKTLALIAEA</sequence>
<evidence type="ECO:0000313" key="17">
    <source>
        <dbReference type="EMBL" id="MDX8415831.1"/>
    </source>
</evidence>
<evidence type="ECO:0000256" key="6">
    <source>
        <dbReference type="ARBA" id="ARBA00022741"/>
    </source>
</evidence>
<dbReference type="PANTHER" id="PTHR21090:SF5">
    <property type="entry name" value="PENTAFUNCTIONAL AROM POLYPEPTIDE"/>
    <property type="match status" value="1"/>
</dbReference>
<evidence type="ECO:0000256" key="9">
    <source>
        <dbReference type="ARBA" id="ARBA00023141"/>
    </source>
</evidence>
<comment type="catalytic activity">
    <reaction evidence="10">
        <text>3-phosphoshikimate + phosphoenolpyruvate = 5-O-(1-carboxyvinyl)-3-phosphoshikimate + phosphate</text>
        <dbReference type="Rhea" id="RHEA:21256"/>
        <dbReference type="ChEBI" id="CHEBI:43474"/>
        <dbReference type="ChEBI" id="CHEBI:57701"/>
        <dbReference type="ChEBI" id="CHEBI:58702"/>
        <dbReference type="ChEBI" id="CHEBI:145989"/>
        <dbReference type="EC" id="2.5.1.19"/>
    </reaction>
    <physiologicalReaction direction="left-to-right" evidence="10">
        <dbReference type="Rhea" id="RHEA:21257"/>
    </physiologicalReaction>
</comment>
<dbReference type="InterPro" id="IPR036968">
    <property type="entry name" value="Enolpyruvate_Tfrase_sf"/>
</dbReference>
<comment type="function">
    <text evidence="13">Catalyzes the transfer of the enolpyruvyl moiety of phosphoenolpyruvate (PEP) to the 5-hydroxyl of shikimate-3-phosphate (S3P) to produce enolpyruvyl shikimate-3-phosphate and inorganic phosphate.</text>
</comment>
<feature type="binding site" evidence="13">
    <location>
        <position position="166"/>
    </location>
    <ligand>
        <name>phosphoenolpyruvate</name>
        <dbReference type="ChEBI" id="CHEBI:58702"/>
    </ligand>
</feature>
<comment type="catalytic activity">
    <reaction evidence="11 14">
        <text>dCMP + ATP = dCDP + ADP</text>
        <dbReference type="Rhea" id="RHEA:25094"/>
        <dbReference type="ChEBI" id="CHEBI:30616"/>
        <dbReference type="ChEBI" id="CHEBI:57566"/>
        <dbReference type="ChEBI" id="CHEBI:58593"/>
        <dbReference type="ChEBI" id="CHEBI:456216"/>
        <dbReference type="EC" id="2.7.4.25"/>
    </reaction>
</comment>
<dbReference type="InterPro" id="IPR006264">
    <property type="entry name" value="EPSP_synthase"/>
</dbReference>
<comment type="pathway">
    <text evidence="1 13">Metabolic intermediate biosynthesis; chorismate biosynthesis; chorismate from D-erythrose 4-phosphate and phosphoenolpyruvate: step 6/7.</text>
</comment>
<comment type="caution">
    <text evidence="17">The sequence shown here is derived from an EMBL/GenBank/DDBJ whole genome shotgun (WGS) entry which is preliminary data.</text>
</comment>
<evidence type="ECO:0000313" key="18">
    <source>
        <dbReference type="Proteomes" id="UP001275932"/>
    </source>
</evidence>
<dbReference type="Gene3D" id="3.65.10.10">
    <property type="entry name" value="Enolpyruvate transferase domain"/>
    <property type="match status" value="2"/>
</dbReference>
<dbReference type="EMBL" id="JALBUT010000007">
    <property type="protein sequence ID" value="MDX8415831.1"/>
    <property type="molecule type" value="Genomic_DNA"/>
</dbReference>
<feature type="binding site" evidence="13">
    <location>
        <position position="89"/>
    </location>
    <ligand>
        <name>phosphoenolpyruvate</name>
        <dbReference type="ChEBI" id="CHEBI:58702"/>
    </ligand>
</feature>
<feature type="binding site" evidence="13">
    <location>
        <position position="337"/>
    </location>
    <ligand>
        <name>3-phosphoshikimate</name>
        <dbReference type="ChEBI" id="CHEBI:145989"/>
    </ligand>
</feature>
<evidence type="ECO:0000256" key="11">
    <source>
        <dbReference type="ARBA" id="ARBA00047615"/>
    </source>
</evidence>
<dbReference type="Proteomes" id="UP001275932">
    <property type="component" value="Unassembled WGS sequence"/>
</dbReference>
<keyword evidence="9 13" id="KW-0057">Aromatic amino acid biosynthesis</keyword>
<keyword evidence="6 14" id="KW-0547">Nucleotide-binding</keyword>
<evidence type="ECO:0000256" key="10">
    <source>
        <dbReference type="ARBA" id="ARBA00044633"/>
    </source>
</evidence>
<evidence type="ECO:0000256" key="12">
    <source>
        <dbReference type="ARBA" id="ARBA00048478"/>
    </source>
</evidence>
<feature type="domain" description="Enolpyruvate transferase" evidence="15">
    <location>
        <begin position="14"/>
        <end position="430"/>
    </location>
</feature>
<dbReference type="InterPro" id="IPR003136">
    <property type="entry name" value="Cytidylate_kin"/>
</dbReference>
<comment type="catalytic activity">
    <reaction evidence="12 14">
        <text>CMP + ATP = CDP + ADP</text>
        <dbReference type="Rhea" id="RHEA:11600"/>
        <dbReference type="ChEBI" id="CHEBI:30616"/>
        <dbReference type="ChEBI" id="CHEBI:58069"/>
        <dbReference type="ChEBI" id="CHEBI:60377"/>
        <dbReference type="ChEBI" id="CHEBI:456216"/>
        <dbReference type="EC" id="2.7.4.25"/>
    </reaction>
</comment>